<sequence>MDNLIELENLLKRVNEFNWSDSLYLPADDVWDLTTKGLVLDPDDVEDEEDDVPKLAKEHDMIDALSIQTIQGIVKNAYEQKSDCTVEELVEAYLYYFDHDAYIDFEKQAANNS</sequence>
<reference evidence="1" key="1">
    <citation type="submission" date="2024-12" db="EMBL/GenBank/DDBJ databases">
        <authorList>
            <person name="Wu N."/>
        </authorList>
    </citation>
    <scope>NUCLEOTIDE SEQUENCE</scope>
    <source>
        <strain evidence="1">P15</strain>
    </source>
</reference>
<accession>A0ACC7P887</accession>
<comment type="caution">
    <text evidence="1">The sequence shown here is derived from an EMBL/GenBank/DDBJ whole genome shotgun (WGS) entry which is preliminary data.</text>
</comment>
<organism evidence="1 2">
    <name type="scientific">Paenibacillus mesotrionivorans</name>
    <dbReference type="NCBI Taxonomy" id="3160968"/>
    <lineage>
        <taxon>Bacteria</taxon>
        <taxon>Bacillati</taxon>
        <taxon>Bacillota</taxon>
        <taxon>Bacilli</taxon>
        <taxon>Bacillales</taxon>
        <taxon>Paenibacillaceae</taxon>
        <taxon>Paenibacillus</taxon>
    </lineage>
</organism>
<name>A0ACC7P887_9BACL</name>
<keyword evidence="2" id="KW-1185">Reference proteome</keyword>
<dbReference type="EMBL" id="JBJURJ010000027">
    <property type="protein sequence ID" value="MFM9332176.1"/>
    <property type="molecule type" value="Genomic_DNA"/>
</dbReference>
<protein>
    <submittedName>
        <fullName evidence="1">Uncharacterized protein</fullName>
    </submittedName>
</protein>
<gene>
    <name evidence="1" type="ORF">ACI1P1_28165</name>
</gene>
<evidence type="ECO:0000313" key="2">
    <source>
        <dbReference type="Proteomes" id="UP001631969"/>
    </source>
</evidence>
<proteinExistence type="predicted"/>
<evidence type="ECO:0000313" key="1">
    <source>
        <dbReference type="EMBL" id="MFM9332176.1"/>
    </source>
</evidence>
<dbReference type="Proteomes" id="UP001631969">
    <property type="component" value="Unassembled WGS sequence"/>
</dbReference>